<dbReference type="OrthoDB" id="9808690at2"/>
<dbReference type="Proteomes" id="UP000190080">
    <property type="component" value="Unassembled WGS sequence"/>
</dbReference>
<keyword evidence="4" id="KW-1185">Reference proteome</keyword>
<dbReference type="Pfam" id="PF07853">
    <property type="entry name" value="DUF1648"/>
    <property type="match status" value="1"/>
</dbReference>
<evidence type="ECO:0000313" key="3">
    <source>
        <dbReference type="EMBL" id="OPJ60953.1"/>
    </source>
</evidence>
<accession>A0A1V4IM35</accession>
<keyword evidence="1" id="KW-0472">Membrane</keyword>
<keyword evidence="1" id="KW-1133">Transmembrane helix</keyword>
<evidence type="ECO:0000313" key="4">
    <source>
        <dbReference type="Proteomes" id="UP000190080"/>
    </source>
</evidence>
<reference evidence="3 4" key="1">
    <citation type="submission" date="2017-03" db="EMBL/GenBank/DDBJ databases">
        <title>Genome sequence of Clostridium oryzae DSM 28571.</title>
        <authorList>
            <person name="Poehlein A."/>
            <person name="Daniel R."/>
        </authorList>
    </citation>
    <scope>NUCLEOTIDE SEQUENCE [LARGE SCALE GENOMIC DNA]</scope>
    <source>
        <strain evidence="3 4">DSM 28571</strain>
    </source>
</reference>
<feature type="transmembrane region" description="Helical" evidence="1">
    <location>
        <begin position="104"/>
        <end position="125"/>
    </location>
</feature>
<name>A0A1V4IM35_9CLOT</name>
<feature type="transmembrane region" description="Helical" evidence="1">
    <location>
        <begin position="60"/>
        <end position="83"/>
    </location>
</feature>
<comment type="caution">
    <text evidence="3">The sequence shown here is derived from an EMBL/GenBank/DDBJ whole genome shotgun (WGS) entry which is preliminary data.</text>
</comment>
<dbReference type="AlphaFoldDB" id="A0A1V4IM35"/>
<proteinExistence type="predicted"/>
<gene>
    <name evidence="3" type="ORF">CLORY_25010</name>
</gene>
<protein>
    <recommendedName>
        <fullName evidence="2">DUF1648 domain-containing protein</fullName>
    </recommendedName>
</protein>
<feature type="transmembrane region" description="Helical" evidence="1">
    <location>
        <begin position="12"/>
        <end position="31"/>
    </location>
</feature>
<sequence>MDKKVPFTKMQKIIEVLIAAVFLGIVIFLIVRWSNIPIRIASHFGLTGKPNIWSNKISLIFLPIVYLFIYILLTAVSFFPSVWNLPVKLTEENCEIIYIETRNMICFIKLIILIAFSWITISSALQRPLGVLFMPAFLIVMFGGITLTIVRIMQKSKVKK</sequence>
<dbReference type="RefSeq" id="WP_079424926.1">
    <property type="nucleotide sequence ID" value="NZ_MZGV01000026.1"/>
</dbReference>
<keyword evidence="1" id="KW-0812">Transmembrane</keyword>
<evidence type="ECO:0000256" key="1">
    <source>
        <dbReference type="SAM" id="Phobius"/>
    </source>
</evidence>
<feature type="domain" description="DUF1648" evidence="2">
    <location>
        <begin position="21"/>
        <end position="65"/>
    </location>
</feature>
<dbReference type="EMBL" id="MZGV01000026">
    <property type="protein sequence ID" value="OPJ60953.1"/>
    <property type="molecule type" value="Genomic_DNA"/>
</dbReference>
<feature type="transmembrane region" description="Helical" evidence="1">
    <location>
        <begin position="131"/>
        <end position="150"/>
    </location>
</feature>
<dbReference type="STRING" id="1450648.CLORY_25010"/>
<evidence type="ECO:0000259" key="2">
    <source>
        <dbReference type="Pfam" id="PF07853"/>
    </source>
</evidence>
<dbReference type="InterPro" id="IPR012867">
    <property type="entry name" value="DUF1648"/>
</dbReference>
<organism evidence="3 4">
    <name type="scientific">Clostridium oryzae</name>
    <dbReference type="NCBI Taxonomy" id="1450648"/>
    <lineage>
        <taxon>Bacteria</taxon>
        <taxon>Bacillati</taxon>
        <taxon>Bacillota</taxon>
        <taxon>Clostridia</taxon>
        <taxon>Eubacteriales</taxon>
        <taxon>Clostridiaceae</taxon>
        <taxon>Clostridium</taxon>
    </lineage>
</organism>